<name>A0ABQ0LTS0_MYCCL</name>
<dbReference type="InterPro" id="IPR053137">
    <property type="entry name" value="NLR-like"/>
</dbReference>
<dbReference type="InterPro" id="IPR013083">
    <property type="entry name" value="Znf_RING/FYVE/PHD"/>
</dbReference>
<gene>
    <name evidence="1" type="ORF">MCHLO_11358</name>
</gene>
<dbReference type="Proteomes" id="UP000815677">
    <property type="component" value="Unassembled WGS sequence"/>
</dbReference>
<dbReference type="EMBL" id="DF848680">
    <property type="protein sequence ID" value="GAT54509.1"/>
    <property type="molecule type" value="Genomic_DNA"/>
</dbReference>
<dbReference type="Gene3D" id="3.40.50.300">
    <property type="entry name" value="P-loop containing nucleotide triphosphate hydrolases"/>
    <property type="match status" value="1"/>
</dbReference>
<dbReference type="SUPFAM" id="SSF57903">
    <property type="entry name" value="FYVE/PHD zinc finger"/>
    <property type="match status" value="1"/>
</dbReference>
<dbReference type="InterPro" id="IPR011990">
    <property type="entry name" value="TPR-like_helical_dom_sf"/>
</dbReference>
<proteinExistence type="predicted"/>
<sequence length="656" mass="73364">MGQAISTLTSRLASKILEYAAAHQISHHTTVHPRIGCANLTVEKPVKMENQEQLQNPLNENMNCIPSTPRKNSSKVYTFNMHGGTGGSGGKGGQEGGAGGVGQGPRIIINACGDRILTTAPSSPVHQNKSSICYDCPPPSKFFQGRGDALDQLAQYFDRKNNEQIVVLLHGLGGAGKTQTALKFLAKYSERFTDQFKIDASNIETISEGYKSICRAKNLDISVEAAHAWLQNNEDNWIILFDNAAVDLNLGNYIPKSEHGNVLITSRDPYHGIHTGPSRRTIGLSDLNEEDAINLLIGIGGIDTSQNNNQALVRELVNLCSFLHFHGITEDIFKRADSYVHEGYAGIMVPGHLSRSIDYLATFHDANDNWDTYAFRQVIGDLCKYSLMNWSENSYSIHPLVQEWTRETAPDAEHQKRLIVDILSMCAASNPEFWVKEQLPLLPHLLSIEDDELLGAAGLSITFTKIYAVGRLFQRSVEVGTAGLREAIKYLGREHHLTIEMMLVLAWAYWSLGLYEEAQDLEEQVLDIYLHKYGKTHPDTIEAMAHLAATYKELDMHDEAKKLESQVLEHRTRLLVKGQKRTWQDMITENENIICSNPHCWETQDLPIVQCSSQDCRAKYHLSCVGLTTAPKKSWFCDEGCARQSATARPVKRRKY</sequence>
<dbReference type="SUPFAM" id="SSF52540">
    <property type="entry name" value="P-loop containing nucleoside triphosphate hydrolases"/>
    <property type="match status" value="1"/>
</dbReference>
<dbReference type="Gene3D" id="1.25.40.10">
    <property type="entry name" value="Tetratricopeptide repeat domain"/>
    <property type="match status" value="1"/>
</dbReference>
<dbReference type="InterPro" id="IPR011011">
    <property type="entry name" value="Znf_FYVE_PHD"/>
</dbReference>
<dbReference type="PANTHER" id="PTHR46082">
    <property type="entry name" value="ATP/GTP-BINDING PROTEIN-RELATED"/>
    <property type="match status" value="1"/>
</dbReference>
<reference evidence="1" key="1">
    <citation type="submission" date="2014-09" db="EMBL/GenBank/DDBJ databases">
        <title>Genome sequence of the luminous mushroom Mycena chlorophos for searching fungal bioluminescence genes.</title>
        <authorList>
            <person name="Tanaka Y."/>
            <person name="Kasuga D."/>
            <person name="Oba Y."/>
            <person name="Hase S."/>
            <person name="Sato K."/>
            <person name="Oba Y."/>
            <person name="Sakakibara Y."/>
        </authorList>
    </citation>
    <scope>NUCLEOTIDE SEQUENCE</scope>
</reference>
<dbReference type="Gene3D" id="3.30.40.10">
    <property type="entry name" value="Zinc/RING finger domain, C3HC4 (zinc finger)"/>
    <property type="match status" value="1"/>
</dbReference>
<organism evidence="1 2">
    <name type="scientific">Mycena chlorophos</name>
    <name type="common">Agaric fungus</name>
    <name type="synonym">Agaricus chlorophos</name>
    <dbReference type="NCBI Taxonomy" id="658473"/>
    <lineage>
        <taxon>Eukaryota</taxon>
        <taxon>Fungi</taxon>
        <taxon>Dikarya</taxon>
        <taxon>Basidiomycota</taxon>
        <taxon>Agaricomycotina</taxon>
        <taxon>Agaricomycetes</taxon>
        <taxon>Agaricomycetidae</taxon>
        <taxon>Agaricales</taxon>
        <taxon>Marasmiineae</taxon>
        <taxon>Mycenaceae</taxon>
        <taxon>Mycena</taxon>
    </lineage>
</organism>
<evidence type="ECO:0000313" key="1">
    <source>
        <dbReference type="EMBL" id="GAT54509.1"/>
    </source>
</evidence>
<accession>A0ABQ0LTS0</accession>
<dbReference type="Pfam" id="PF13424">
    <property type="entry name" value="TPR_12"/>
    <property type="match status" value="1"/>
</dbReference>
<dbReference type="InterPro" id="IPR027417">
    <property type="entry name" value="P-loop_NTPase"/>
</dbReference>
<dbReference type="PANTHER" id="PTHR46082:SF11">
    <property type="entry name" value="AAA+ ATPASE DOMAIN-CONTAINING PROTEIN-RELATED"/>
    <property type="match status" value="1"/>
</dbReference>
<evidence type="ECO:0000313" key="2">
    <source>
        <dbReference type="Proteomes" id="UP000815677"/>
    </source>
</evidence>
<evidence type="ECO:0008006" key="3">
    <source>
        <dbReference type="Google" id="ProtNLM"/>
    </source>
</evidence>
<dbReference type="SUPFAM" id="SSF48452">
    <property type="entry name" value="TPR-like"/>
    <property type="match status" value="1"/>
</dbReference>
<protein>
    <recommendedName>
        <fullName evidence="3">Zinc finger PHD-type domain-containing protein</fullName>
    </recommendedName>
</protein>
<keyword evidence="2" id="KW-1185">Reference proteome</keyword>